<keyword evidence="1" id="KW-0472">Membrane</keyword>
<organism evidence="2 3">
    <name type="scientific">Phocaeicola plebeius CAG:211</name>
    <dbReference type="NCBI Taxonomy" id="1263052"/>
    <lineage>
        <taxon>Bacteria</taxon>
        <taxon>Pseudomonadati</taxon>
        <taxon>Bacteroidota</taxon>
        <taxon>Bacteroidia</taxon>
        <taxon>Bacteroidales</taxon>
        <taxon>Bacteroidaceae</taxon>
        <taxon>Phocaeicola</taxon>
    </lineage>
</organism>
<sequence length="32" mass="3898">MWFSKPSAKVVKNLVLYNTYFVVYYYFALITK</sequence>
<evidence type="ECO:0000313" key="3">
    <source>
        <dbReference type="Proteomes" id="UP000018372"/>
    </source>
</evidence>
<name>R5V7F1_9BACT</name>
<comment type="caution">
    <text evidence="2">The sequence shown here is derived from an EMBL/GenBank/DDBJ whole genome shotgun (WGS) entry which is preliminary data.</text>
</comment>
<gene>
    <name evidence="2" type="ORF">BN536_01251</name>
</gene>
<dbReference type="AlphaFoldDB" id="R5V7F1"/>
<dbReference type="Proteomes" id="UP000018372">
    <property type="component" value="Unassembled WGS sequence"/>
</dbReference>
<protein>
    <submittedName>
        <fullName evidence="2">Uncharacterized protein</fullName>
    </submittedName>
</protein>
<evidence type="ECO:0000256" key="1">
    <source>
        <dbReference type="SAM" id="Phobius"/>
    </source>
</evidence>
<accession>R5V7F1</accession>
<reference evidence="2" key="1">
    <citation type="submission" date="2012-11" db="EMBL/GenBank/DDBJ databases">
        <title>Dependencies among metagenomic species, viruses, plasmids and units of genetic variation.</title>
        <authorList>
            <person name="Nielsen H.B."/>
            <person name="Almeida M."/>
            <person name="Juncker A.S."/>
            <person name="Rasmussen S."/>
            <person name="Li J."/>
            <person name="Sunagawa S."/>
            <person name="Plichta D."/>
            <person name="Gautier L."/>
            <person name="Le Chatelier E."/>
            <person name="Peletier E."/>
            <person name="Bonde I."/>
            <person name="Nielsen T."/>
            <person name="Manichanh C."/>
            <person name="Arumugam M."/>
            <person name="Batto J."/>
            <person name="Santos M.B.Q.D."/>
            <person name="Blom N."/>
            <person name="Borruel N."/>
            <person name="Burgdorf K.S."/>
            <person name="Boumezbeur F."/>
            <person name="Casellas F."/>
            <person name="Dore J."/>
            <person name="Guarner F."/>
            <person name="Hansen T."/>
            <person name="Hildebrand F."/>
            <person name="Kaas R.S."/>
            <person name="Kennedy S."/>
            <person name="Kristiansen K."/>
            <person name="Kultima J.R."/>
            <person name="Leonard P."/>
            <person name="Levenez F."/>
            <person name="Lund O."/>
            <person name="Moumen B."/>
            <person name="Le Paslier D."/>
            <person name="Pons N."/>
            <person name="Pedersen O."/>
            <person name="Prifti E."/>
            <person name="Qin J."/>
            <person name="Raes J."/>
            <person name="Tap J."/>
            <person name="Tims S."/>
            <person name="Ussery D.W."/>
            <person name="Yamada T."/>
            <person name="MetaHit consortium"/>
            <person name="Renault P."/>
            <person name="Sicheritz-Ponten T."/>
            <person name="Bork P."/>
            <person name="Wang J."/>
            <person name="Brunak S."/>
            <person name="Ehrlich S.D."/>
        </authorList>
    </citation>
    <scope>NUCLEOTIDE SEQUENCE [LARGE SCALE GENOMIC DNA]</scope>
</reference>
<keyword evidence="1" id="KW-1133">Transmembrane helix</keyword>
<feature type="transmembrane region" description="Helical" evidence="1">
    <location>
        <begin position="14"/>
        <end position="31"/>
    </location>
</feature>
<proteinExistence type="predicted"/>
<dbReference type="EMBL" id="CBAT010000030">
    <property type="protein sequence ID" value="CCZ86325.1"/>
    <property type="molecule type" value="Genomic_DNA"/>
</dbReference>
<evidence type="ECO:0000313" key="2">
    <source>
        <dbReference type="EMBL" id="CCZ86325.1"/>
    </source>
</evidence>
<keyword evidence="1" id="KW-0812">Transmembrane</keyword>